<evidence type="ECO:0000256" key="8">
    <source>
        <dbReference type="ARBA" id="ARBA00022967"/>
    </source>
</evidence>
<dbReference type="GO" id="GO:0048039">
    <property type="term" value="F:ubiquinone binding"/>
    <property type="evidence" value="ECO:0007669"/>
    <property type="project" value="TreeGrafter"/>
</dbReference>
<dbReference type="InterPro" id="IPR001750">
    <property type="entry name" value="ND/Mrp_TM"/>
</dbReference>
<evidence type="ECO:0000256" key="10">
    <source>
        <dbReference type="ARBA" id="ARBA00022989"/>
    </source>
</evidence>
<keyword evidence="8" id="KW-1278">Translocase</keyword>
<dbReference type="InterPro" id="IPR003918">
    <property type="entry name" value="NADH_UbQ_OxRdtase"/>
</dbReference>
<evidence type="ECO:0000256" key="13">
    <source>
        <dbReference type="ARBA" id="ARBA00023128"/>
    </source>
</evidence>
<feature type="transmembrane region" description="Helical" evidence="16">
    <location>
        <begin position="76"/>
        <end position="95"/>
    </location>
</feature>
<organism evidence="18">
    <name type="scientific">Pinctada albina</name>
    <dbReference type="NCBI Taxonomy" id="315487"/>
    <lineage>
        <taxon>Eukaryota</taxon>
        <taxon>Metazoa</taxon>
        <taxon>Spiralia</taxon>
        <taxon>Lophotrochozoa</taxon>
        <taxon>Mollusca</taxon>
        <taxon>Bivalvia</taxon>
        <taxon>Autobranchia</taxon>
        <taxon>Pteriomorphia</taxon>
        <taxon>Pterioida</taxon>
        <taxon>Pterioidea</taxon>
        <taxon>Pteriidae</taxon>
        <taxon>Pinctada</taxon>
    </lineage>
</organism>
<evidence type="ECO:0000256" key="4">
    <source>
        <dbReference type="ARBA" id="ARBA00021006"/>
    </source>
</evidence>
<keyword evidence="13 16" id="KW-0496">Mitochondrion</keyword>
<name>A0A1S5UZM5_9BIVA</name>
<evidence type="ECO:0000256" key="12">
    <source>
        <dbReference type="ARBA" id="ARBA00023075"/>
    </source>
</evidence>
<keyword evidence="5 16" id="KW-0813">Transport</keyword>
<dbReference type="GO" id="GO:0008137">
    <property type="term" value="F:NADH dehydrogenase (ubiquinone) activity"/>
    <property type="evidence" value="ECO:0007669"/>
    <property type="project" value="UniProtKB-UniRule"/>
</dbReference>
<keyword evidence="7 16" id="KW-0812">Transmembrane</keyword>
<evidence type="ECO:0000256" key="11">
    <source>
        <dbReference type="ARBA" id="ARBA00023027"/>
    </source>
</evidence>
<proteinExistence type="inferred from homology"/>
<keyword evidence="14 16" id="KW-0472">Membrane</keyword>
<comment type="function">
    <text evidence="16">Core subunit of the mitochondrial membrane respiratory chain NADH dehydrogenase (Complex I) which catalyzes electron transfer from NADH through the respiratory chain, using ubiquinone as an electron acceptor. Essential for the catalytic activity and assembly of complex I.</text>
</comment>
<comment type="similarity">
    <text evidence="2 16">Belongs to the complex I subunit 4 family.</text>
</comment>
<accession>A0A1S5UZM5</accession>
<keyword evidence="11 16" id="KW-0520">NAD</keyword>
<evidence type="ECO:0000256" key="15">
    <source>
        <dbReference type="ARBA" id="ARBA00049551"/>
    </source>
</evidence>
<dbReference type="Pfam" id="PF00361">
    <property type="entry name" value="Proton_antipo_M"/>
    <property type="match status" value="1"/>
</dbReference>
<dbReference type="PANTHER" id="PTHR43507">
    <property type="entry name" value="NADH-UBIQUINONE OXIDOREDUCTASE CHAIN 4"/>
    <property type="match status" value="1"/>
</dbReference>
<dbReference type="EMBL" id="KX669228">
    <property type="protein sequence ID" value="AQN67798.1"/>
    <property type="molecule type" value="Genomic_DNA"/>
</dbReference>
<feature type="transmembrane region" description="Helical" evidence="16">
    <location>
        <begin position="237"/>
        <end position="256"/>
    </location>
</feature>
<evidence type="ECO:0000256" key="1">
    <source>
        <dbReference type="ARBA" id="ARBA00004225"/>
    </source>
</evidence>
<keyword evidence="12 16" id="KW-0830">Ubiquinone</keyword>
<evidence type="ECO:0000256" key="9">
    <source>
        <dbReference type="ARBA" id="ARBA00022982"/>
    </source>
</evidence>
<feature type="transmembrane region" description="Helical" evidence="16">
    <location>
        <begin position="101"/>
        <end position="121"/>
    </location>
</feature>
<evidence type="ECO:0000256" key="2">
    <source>
        <dbReference type="ARBA" id="ARBA00009025"/>
    </source>
</evidence>
<feature type="transmembrane region" description="Helical" evidence="16">
    <location>
        <begin position="51"/>
        <end position="69"/>
    </location>
</feature>
<feature type="transmembrane region" description="Helical" evidence="16">
    <location>
        <begin position="322"/>
        <end position="347"/>
    </location>
</feature>
<dbReference type="AlphaFoldDB" id="A0A1S5UZM5"/>
<dbReference type="EC" id="7.1.1.2" evidence="3 16"/>
<dbReference type="PRINTS" id="PR01437">
    <property type="entry name" value="NUOXDRDTASE4"/>
</dbReference>
<protein>
    <recommendedName>
        <fullName evidence="4 16">NADH-ubiquinone oxidoreductase chain 4</fullName>
        <ecNumber evidence="3 16">7.1.1.2</ecNumber>
    </recommendedName>
</protein>
<comment type="catalytic activity">
    <reaction evidence="15 16">
        <text>a ubiquinone + NADH + 5 H(+)(in) = a ubiquinol + NAD(+) + 4 H(+)(out)</text>
        <dbReference type="Rhea" id="RHEA:29091"/>
        <dbReference type="Rhea" id="RHEA-COMP:9565"/>
        <dbReference type="Rhea" id="RHEA-COMP:9566"/>
        <dbReference type="ChEBI" id="CHEBI:15378"/>
        <dbReference type="ChEBI" id="CHEBI:16389"/>
        <dbReference type="ChEBI" id="CHEBI:17976"/>
        <dbReference type="ChEBI" id="CHEBI:57540"/>
        <dbReference type="ChEBI" id="CHEBI:57945"/>
        <dbReference type="EC" id="7.1.1.2"/>
    </reaction>
</comment>
<dbReference type="GO" id="GO:0042773">
    <property type="term" value="P:ATP synthesis coupled electron transport"/>
    <property type="evidence" value="ECO:0007669"/>
    <property type="project" value="InterPro"/>
</dbReference>
<feature type="transmembrane region" description="Helical" evidence="16">
    <location>
        <begin position="411"/>
        <end position="433"/>
    </location>
</feature>
<evidence type="ECO:0000256" key="5">
    <source>
        <dbReference type="ARBA" id="ARBA00022448"/>
    </source>
</evidence>
<keyword evidence="10 16" id="KW-1133">Transmembrane helix</keyword>
<feature type="transmembrane region" description="Helical" evidence="16">
    <location>
        <begin position="287"/>
        <end position="310"/>
    </location>
</feature>
<feature type="transmembrane region" description="Helical" evidence="16">
    <location>
        <begin position="206"/>
        <end position="225"/>
    </location>
</feature>
<evidence type="ECO:0000256" key="3">
    <source>
        <dbReference type="ARBA" id="ARBA00012944"/>
    </source>
</evidence>
<evidence type="ECO:0000256" key="16">
    <source>
        <dbReference type="RuleBase" id="RU003297"/>
    </source>
</evidence>
<feature type="transmembrane region" description="Helical" evidence="16">
    <location>
        <begin position="172"/>
        <end position="194"/>
    </location>
</feature>
<keyword evidence="9 16" id="KW-0249">Electron transport</keyword>
<sequence>MGLIAAFCPSFHLVVWACTLGFLLALSSKSWELEFSHEFLGSTWDGVGSSLLSFHYWLMLVVVISGWRYSLSSCGLGQHFILCLWGLTVCVQMALSANSFFYLFVFFEASLFPVGVMILLWGNQPERTKAFEFMLVYALCSGVPFFVGVTYVSNISLGWFYGVKEVMAWSSWVLMGMMLGGMAKLPIYGFHVWLPKAHVEASLEGSLILAGILLKLGGLQIYRLLTELSASFSSPLSYILLLCLWGGVYANLVCFRQADVKSVIAYSSVGHMSVVLSGLLFNDFLSAGVALSMMVGHGFISCGMFTLAAYGSKLSGSRSFYVLKGMASVYPVLSVFWFVGCIFNMGLPPSLGFAAEVGALGQLWARGFSGLVACLVGVFLSAAYNFFVFSETQHGSSFSGSKFLSVVSVREYLSLGLCLLPGTLSFLFLPFFFCF</sequence>
<dbReference type="GO" id="GO:0015990">
    <property type="term" value="P:electron transport coupled proton transport"/>
    <property type="evidence" value="ECO:0007669"/>
    <property type="project" value="TreeGrafter"/>
</dbReference>
<feature type="transmembrane region" description="Helical" evidence="16">
    <location>
        <begin position="133"/>
        <end position="152"/>
    </location>
</feature>
<evidence type="ECO:0000259" key="17">
    <source>
        <dbReference type="Pfam" id="PF00361"/>
    </source>
</evidence>
<keyword evidence="6 16" id="KW-0679">Respiratory chain</keyword>
<feature type="transmembrane region" description="Helical" evidence="16">
    <location>
        <begin position="367"/>
        <end position="390"/>
    </location>
</feature>
<comment type="subcellular location">
    <subcellularLocation>
        <location evidence="1 16">Mitochondrion membrane</location>
        <topology evidence="1 16">Multi-pass membrane protein</topology>
    </subcellularLocation>
</comment>
<dbReference type="PANTHER" id="PTHR43507:SF20">
    <property type="entry name" value="NADH-UBIQUINONE OXIDOREDUCTASE CHAIN 4"/>
    <property type="match status" value="1"/>
</dbReference>
<feature type="domain" description="NADH:quinone oxidoreductase/Mrp antiporter transmembrane" evidence="17">
    <location>
        <begin position="97"/>
        <end position="380"/>
    </location>
</feature>
<reference evidence="18" key="1">
    <citation type="submission" date="2016-08" db="EMBL/GenBank/DDBJ databases">
        <title>Pinctada albina mitochondrion, partial genome.</title>
        <authorList>
            <person name="Zhan X."/>
            <person name="Shi Y."/>
            <person name="Gu Z."/>
            <person name="Wang A."/>
        </authorList>
    </citation>
    <scope>NUCLEOTIDE SEQUENCE</scope>
</reference>
<dbReference type="GO" id="GO:0031966">
    <property type="term" value="C:mitochondrial membrane"/>
    <property type="evidence" value="ECO:0007669"/>
    <property type="project" value="UniProtKB-SubCell"/>
</dbReference>
<evidence type="ECO:0000256" key="6">
    <source>
        <dbReference type="ARBA" id="ARBA00022660"/>
    </source>
</evidence>
<gene>
    <name evidence="18" type="primary">nad4</name>
</gene>
<evidence type="ECO:0000313" key="18">
    <source>
        <dbReference type="EMBL" id="AQN67798.1"/>
    </source>
</evidence>
<geneLocation type="mitochondrion" evidence="18"/>
<feature type="transmembrane region" description="Helical" evidence="16">
    <location>
        <begin position="263"/>
        <end position="281"/>
    </location>
</feature>
<dbReference type="GO" id="GO:0003954">
    <property type="term" value="F:NADH dehydrogenase activity"/>
    <property type="evidence" value="ECO:0007669"/>
    <property type="project" value="TreeGrafter"/>
</dbReference>
<evidence type="ECO:0000256" key="7">
    <source>
        <dbReference type="ARBA" id="ARBA00022692"/>
    </source>
</evidence>
<evidence type="ECO:0000256" key="14">
    <source>
        <dbReference type="ARBA" id="ARBA00023136"/>
    </source>
</evidence>